<keyword evidence="3" id="KW-1185">Reference proteome</keyword>
<protein>
    <recommendedName>
        <fullName evidence="4">Polyprotein protein</fullName>
    </recommendedName>
</protein>
<gene>
    <name evidence="2" type="ORF">H5410_004863</name>
</gene>
<sequence length="377" mass="41292">MIIGQEIAMRAKQRQTSLPFSVLITELYIRAWVPRDAKKYVEVIPTFFTNIRRIEEEFLKDQAEKKKASSVVGPQTLPAEAPLPTPIHGPSGTSSVVPSDIPSPSAATVPPRAAVVAVSRTPLTQAALLWMGQLAHSADRRAARLEASISSMIQTTLVDAVTPLSTTIDALAARIAVCEHGQGATGEVMTLKAIIVVLRGDVDQLKSTYMSMIFGMVEIPDVPEMPSATTGDEVRVEETIDPESKVETNEEMLEVAEEASYEGLTETKEAMVNAVVQASLANTPLADPSSTTIPSKVTQEKIKSAIEMSSRRVAKWFRNAMLDRPKLQNLKILKGKAKRQWNCIKVRIAEWIGDPDLLRKMVLCSTFLVTINTFLNI</sequence>
<dbReference type="AlphaFoldDB" id="A0A9J6A510"/>
<name>A0A9J6A510_SOLCO</name>
<evidence type="ECO:0000313" key="3">
    <source>
        <dbReference type="Proteomes" id="UP000824120"/>
    </source>
</evidence>
<reference evidence="2 3" key="1">
    <citation type="submission" date="2020-09" db="EMBL/GenBank/DDBJ databases">
        <title>De no assembly of potato wild relative species, Solanum commersonii.</title>
        <authorList>
            <person name="Cho K."/>
        </authorList>
    </citation>
    <scope>NUCLEOTIDE SEQUENCE [LARGE SCALE GENOMIC DNA]</scope>
    <source>
        <strain evidence="2">LZ3.2</strain>
        <tissue evidence="2">Leaf</tissue>
    </source>
</reference>
<feature type="region of interest" description="Disordered" evidence="1">
    <location>
        <begin position="69"/>
        <end position="105"/>
    </location>
</feature>
<comment type="caution">
    <text evidence="2">The sequence shown here is derived from an EMBL/GenBank/DDBJ whole genome shotgun (WGS) entry which is preliminary data.</text>
</comment>
<proteinExistence type="predicted"/>
<dbReference type="EMBL" id="JACXVP010000002">
    <property type="protein sequence ID" value="KAG5619645.1"/>
    <property type="molecule type" value="Genomic_DNA"/>
</dbReference>
<dbReference type="PANTHER" id="PTHR33180:SF31">
    <property type="entry name" value="POLYPROTEIN PROTEIN"/>
    <property type="match status" value="1"/>
</dbReference>
<dbReference type="PANTHER" id="PTHR33180">
    <property type="entry name" value="PHOTOSYSTEM II CP43 REACTION CENTER PROTEIN"/>
    <property type="match status" value="1"/>
</dbReference>
<organism evidence="2 3">
    <name type="scientific">Solanum commersonii</name>
    <name type="common">Commerson's wild potato</name>
    <name type="synonym">Commerson's nightshade</name>
    <dbReference type="NCBI Taxonomy" id="4109"/>
    <lineage>
        <taxon>Eukaryota</taxon>
        <taxon>Viridiplantae</taxon>
        <taxon>Streptophyta</taxon>
        <taxon>Embryophyta</taxon>
        <taxon>Tracheophyta</taxon>
        <taxon>Spermatophyta</taxon>
        <taxon>Magnoliopsida</taxon>
        <taxon>eudicotyledons</taxon>
        <taxon>Gunneridae</taxon>
        <taxon>Pentapetalae</taxon>
        <taxon>asterids</taxon>
        <taxon>lamiids</taxon>
        <taxon>Solanales</taxon>
        <taxon>Solanaceae</taxon>
        <taxon>Solanoideae</taxon>
        <taxon>Solaneae</taxon>
        <taxon>Solanum</taxon>
    </lineage>
</organism>
<accession>A0A9J6A510</accession>
<dbReference type="Proteomes" id="UP000824120">
    <property type="component" value="Chromosome 2"/>
</dbReference>
<evidence type="ECO:0000313" key="2">
    <source>
        <dbReference type="EMBL" id="KAG5619645.1"/>
    </source>
</evidence>
<evidence type="ECO:0000256" key="1">
    <source>
        <dbReference type="SAM" id="MobiDB-lite"/>
    </source>
</evidence>
<evidence type="ECO:0008006" key="4">
    <source>
        <dbReference type="Google" id="ProtNLM"/>
    </source>
</evidence>
<feature type="compositionally biased region" description="Low complexity" evidence="1">
    <location>
        <begin position="94"/>
        <end position="105"/>
    </location>
</feature>